<evidence type="ECO:0000313" key="10">
    <source>
        <dbReference type="Proteomes" id="UP000031620"/>
    </source>
</evidence>
<feature type="transmembrane region" description="Helical" evidence="7">
    <location>
        <begin position="164"/>
        <end position="186"/>
    </location>
</feature>
<accession>A0A0A1GX47</accession>
<feature type="transmembrane region" description="Helical" evidence="7">
    <location>
        <begin position="78"/>
        <end position="101"/>
    </location>
</feature>
<evidence type="ECO:0000256" key="6">
    <source>
        <dbReference type="ARBA" id="ARBA00023136"/>
    </source>
</evidence>
<keyword evidence="2" id="KW-0813">Transport</keyword>
<evidence type="ECO:0000313" key="9">
    <source>
        <dbReference type="EMBL" id="BAP86712.1"/>
    </source>
</evidence>
<dbReference type="PROSITE" id="PS50850">
    <property type="entry name" value="MFS"/>
    <property type="match status" value="1"/>
</dbReference>
<dbReference type="Pfam" id="PF07690">
    <property type="entry name" value="MFS_1"/>
    <property type="match status" value="1"/>
</dbReference>
<evidence type="ECO:0000256" key="5">
    <source>
        <dbReference type="ARBA" id="ARBA00022989"/>
    </source>
</evidence>
<evidence type="ECO:0000256" key="3">
    <source>
        <dbReference type="ARBA" id="ARBA00022475"/>
    </source>
</evidence>
<feature type="transmembrane region" description="Helical" evidence="7">
    <location>
        <begin position="243"/>
        <end position="263"/>
    </location>
</feature>
<evidence type="ECO:0000256" key="4">
    <source>
        <dbReference type="ARBA" id="ARBA00022692"/>
    </source>
</evidence>
<feature type="transmembrane region" description="Helical" evidence="7">
    <location>
        <begin position="12"/>
        <end position="37"/>
    </location>
</feature>
<dbReference type="InterPro" id="IPR050189">
    <property type="entry name" value="MFS_Efflux_Transporters"/>
</dbReference>
<dbReference type="Proteomes" id="UP000031620">
    <property type="component" value="Chromosome"/>
</dbReference>
<keyword evidence="4 7" id="KW-0812">Transmembrane</keyword>
<evidence type="ECO:0000256" key="2">
    <source>
        <dbReference type="ARBA" id="ARBA00022448"/>
    </source>
</evidence>
<dbReference type="AlphaFoldDB" id="A0A0A1GX47"/>
<sequence length="390" mass="41446">METSKKFNSTLTLWSLAISAFAIGSTEFISVGLLPLLVNSFNVTLSVASLTVSVYAFGVMIGAPVLTKLTTQWNRHTLMAGLMLVYIIGNVLAASATNFFWLLAGRIIAALVHGLFMSVSSVIAADVVAPSKRASAIAMMFTGLTVATVTGVPLGTFIGQHFGWRMSFLFLALIGLISMIANWVLVPRNLPIGGKIKFGSIGKLITDKKILLALPLTVFGYGSTFTSYTYISPILSQLMHFSADNIVIILIAYGLMVAIGNTIGGRVADANPVTALGWMFSLLTVSLVLLGIFIHLKWLGLLMTLFLGLFAFMNVPGEQLLIVQLAEKSHPKDIGLASALNISAFNIGIMVGSGLGSQVVQLSSLGWTPYAGAIMGVIAVGLTLKLKQIE</sequence>
<evidence type="ECO:0000256" key="7">
    <source>
        <dbReference type="SAM" id="Phobius"/>
    </source>
</evidence>
<dbReference type="InterPro" id="IPR020846">
    <property type="entry name" value="MFS_dom"/>
</dbReference>
<feature type="transmembrane region" description="Helical" evidence="7">
    <location>
        <begin position="136"/>
        <end position="158"/>
    </location>
</feature>
<name>A0A0A1GX47_9LACO</name>
<feature type="transmembrane region" description="Helical" evidence="7">
    <location>
        <begin position="367"/>
        <end position="384"/>
    </location>
</feature>
<dbReference type="EMBL" id="AP014680">
    <property type="protein sequence ID" value="BAP86712.1"/>
    <property type="molecule type" value="Genomic_DNA"/>
</dbReference>
<comment type="subcellular location">
    <subcellularLocation>
        <location evidence="1">Cell membrane</location>
        <topology evidence="1">Multi-pass membrane protein</topology>
    </subcellularLocation>
</comment>
<keyword evidence="5 7" id="KW-1133">Transmembrane helix</keyword>
<feature type="transmembrane region" description="Helical" evidence="7">
    <location>
        <begin position="210"/>
        <end position="231"/>
    </location>
</feature>
<proteinExistence type="predicted"/>
<dbReference type="SUPFAM" id="SSF103473">
    <property type="entry name" value="MFS general substrate transporter"/>
    <property type="match status" value="1"/>
</dbReference>
<dbReference type="PANTHER" id="PTHR43124">
    <property type="entry name" value="PURINE EFFLUX PUMP PBUE"/>
    <property type="match status" value="1"/>
</dbReference>
<evidence type="ECO:0000256" key="1">
    <source>
        <dbReference type="ARBA" id="ARBA00004651"/>
    </source>
</evidence>
<dbReference type="HOGENOM" id="CLU_001265_61_2_9"/>
<feature type="transmembrane region" description="Helical" evidence="7">
    <location>
        <begin position="334"/>
        <end position="355"/>
    </location>
</feature>
<dbReference type="GO" id="GO:0022857">
    <property type="term" value="F:transmembrane transporter activity"/>
    <property type="evidence" value="ECO:0007669"/>
    <property type="project" value="InterPro"/>
</dbReference>
<evidence type="ECO:0000259" key="8">
    <source>
        <dbReference type="PROSITE" id="PS50850"/>
    </source>
</evidence>
<dbReference type="KEGG" id="lho:LOOC260_122070"/>
<feature type="transmembrane region" description="Helical" evidence="7">
    <location>
        <begin position="43"/>
        <end position="66"/>
    </location>
</feature>
<organism evidence="9 10">
    <name type="scientific">Paucilactobacillus hokkaidonensis JCM 18461</name>
    <dbReference type="NCBI Taxonomy" id="1291742"/>
    <lineage>
        <taxon>Bacteria</taxon>
        <taxon>Bacillati</taxon>
        <taxon>Bacillota</taxon>
        <taxon>Bacilli</taxon>
        <taxon>Lactobacillales</taxon>
        <taxon>Lactobacillaceae</taxon>
        <taxon>Paucilactobacillus</taxon>
    </lineage>
</organism>
<feature type="transmembrane region" description="Helical" evidence="7">
    <location>
        <begin position="302"/>
        <end position="322"/>
    </location>
</feature>
<keyword evidence="3" id="KW-1003">Cell membrane</keyword>
<dbReference type="Gene3D" id="1.20.1250.20">
    <property type="entry name" value="MFS general substrate transporter like domains"/>
    <property type="match status" value="1"/>
</dbReference>
<dbReference type="CDD" id="cd17324">
    <property type="entry name" value="MFS_NepI_like"/>
    <property type="match status" value="1"/>
</dbReference>
<dbReference type="RefSeq" id="WP_041094972.1">
    <property type="nucleotide sequence ID" value="NZ_AP014680.1"/>
</dbReference>
<keyword evidence="6 7" id="KW-0472">Membrane</keyword>
<dbReference type="InterPro" id="IPR036259">
    <property type="entry name" value="MFS_trans_sf"/>
</dbReference>
<feature type="domain" description="Major facilitator superfamily (MFS) profile" evidence="8">
    <location>
        <begin position="12"/>
        <end position="390"/>
    </location>
</feature>
<gene>
    <name evidence="9" type="ORF">LOOC260_122070</name>
</gene>
<feature type="transmembrane region" description="Helical" evidence="7">
    <location>
        <begin position="275"/>
        <end position="296"/>
    </location>
</feature>
<feature type="transmembrane region" description="Helical" evidence="7">
    <location>
        <begin position="107"/>
        <end position="129"/>
    </location>
</feature>
<reference evidence="9 10" key="1">
    <citation type="submission" date="2014-11" db="EMBL/GenBank/DDBJ databases">
        <title>Complete genome sequence and analysis of Lactobacillus hokkaidonensis LOOC260T.</title>
        <authorList>
            <person name="Tanizawa Y."/>
            <person name="Tohno M."/>
            <person name="Kaminuma E."/>
            <person name="Nakamura Y."/>
            <person name="Arita M."/>
        </authorList>
    </citation>
    <scope>NUCLEOTIDE SEQUENCE [LARGE SCALE GENOMIC DNA]</scope>
    <source>
        <strain evidence="9 10">LOOC260</strain>
    </source>
</reference>
<dbReference type="PANTHER" id="PTHR43124:SF8">
    <property type="entry name" value="INNER MEMBRANE TRANSPORT PROTEIN YDHP"/>
    <property type="match status" value="1"/>
</dbReference>
<dbReference type="InterPro" id="IPR011701">
    <property type="entry name" value="MFS"/>
</dbReference>
<dbReference type="GO" id="GO:0005886">
    <property type="term" value="C:plasma membrane"/>
    <property type="evidence" value="ECO:0007669"/>
    <property type="project" value="UniProtKB-SubCell"/>
</dbReference>
<protein>
    <submittedName>
        <fullName evidence="9">Transporter</fullName>
    </submittedName>
</protein>